<organism evidence="1 2">
    <name type="scientific">Ceratitis capitata</name>
    <name type="common">Mediterranean fruit fly</name>
    <name type="synonym">Tephritis capitata</name>
    <dbReference type="NCBI Taxonomy" id="7213"/>
    <lineage>
        <taxon>Eukaryota</taxon>
        <taxon>Metazoa</taxon>
        <taxon>Ecdysozoa</taxon>
        <taxon>Arthropoda</taxon>
        <taxon>Hexapoda</taxon>
        <taxon>Insecta</taxon>
        <taxon>Pterygota</taxon>
        <taxon>Neoptera</taxon>
        <taxon>Endopterygota</taxon>
        <taxon>Diptera</taxon>
        <taxon>Brachycera</taxon>
        <taxon>Muscomorpha</taxon>
        <taxon>Tephritoidea</taxon>
        <taxon>Tephritidae</taxon>
        <taxon>Ceratitis</taxon>
        <taxon>Ceratitis</taxon>
    </lineage>
</organism>
<gene>
    <name evidence="1" type="ORF">CCAP1982_LOCUS21014</name>
</gene>
<dbReference type="EMBL" id="CAJHJT010000056">
    <property type="protein sequence ID" value="CAD7012915.1"/>
    <property type="molecule type" value="Genomic_DNA"/>
</dbReference>
<dbReference type="AlphaFoldDB" id="A0A811VAL7"/>
<reference evidence="1" key="1">
    <citation type="submission" date="2020-11" db="EMBL/GenBank/DDBJ databases">
        <authorList>
            <person name="Whitehead M."/>
        </authorList>
    </citation>
    <scope>NUCLEOTIDE SEQUENCE</scope>
    <source>
        <strain evidence="1">EGII</strain>
    </source>
</reference>
<evidence type="ECO:0000313" key="2">
    <source>
        <dbReference type="Proteomes" id="UP000606786"/>
    </source>
</evidence>
<name>A0A811VAL7_CERCA</name>
<proteinExistence type="predicted"/>
<accession>A0A811VAL7</accession>
<sequence length="108" mass="11974">MESRHSEASSAPYRNAPVIATFYNLPHEWARQNVLLVVLIKSNNEIHHGKTNAKGGLNEQYAKFEPDAGVEWAADNAELAIAFRRNGMLQLILQQIRSIPPAATHVSA</sequence>
<keyword evidence="2" id="KW-1185">Reference proteome</keyword>
<protein>
    <submittedName>
        <fullName evidence="1">(Mediterranean fruit fly) hypothetical protein</fullName>
    </submittedName>
</protein>
<comment type="caution">
    <text evidence="1">The sequence shown here is derived from an EMBL/GenBank/DDBJ whole genome shotgun (WGS) entry which is preliminary data.</text>
</comment>
<evidence type="ECO:0000313" key="1">
    <source>
        <dbReference type="EMBL" id="CAD7012915.1"/>
    </source>
</evidence>
<dbReference type="Proteomes" id="UP000606786">
    <property type="component" value="Unassembled WGS sequence"/>
</dbReference>